<keyword evidence="9" id="KW-1133">Transmembrane helix</keyword>
<dbReference type="PANTHER" id="PTHR24305">
    <property type="entry name" value="CYTOCHROME P450"/>
    <property type="match status" value="1"/>
</dbReference>
<dbReference type="Gene3D" id="1.10.630.10">
    <property type="entry name" value="Cytochrome P450"/>
    <property type="match status" value="1"/>
</dbReference>
<organism evidence="10 11">
    <name type="scientific">Colletotrichum chrysophilum</name>
    <dbReference type="NCBI Taxonomy" id="1836956"/>
    <lineage>
        <taxon>Eukaryota</taxon>
        <taxon>Fungi</taxon>
        <taxon>Dikarya</taxon>
        <taxon>Ascomycota</taxon>
        <taxon>Pezizomycotina</taxon>
        <taxon>Sordariomycetes</taxon>
        <taxon>Hypocreomycetidae</taxon>
        <taxon>Glomerellales</taxon>
        <taxon>Glomerellaceae</taxon>
        <taxon>Colletotrichum</taxon>
        <taxon>Colletotrichum gloeosporioides species complex</taxon>
    </lineage>
</organism>
<dbReference type="InterPro" id="IPR036396">
    <property type="entry name" value="Cyt_P450_sf"/>
</dbReference>
<evidence type="ECO:0000256" key="9">
    <source>
        <dbReference type="SAM" id="Phobius"/>
    </source>
</evidence>
<dbReference type="AlphaFoldDB" id="A0AAD9AQI9"/>
<comment type="similarity">
    <text evidence="2">Belongs to the cytochrome P450 family.</text>
</comment>
<keyword evidence="4 8" id="KW-0479">Metal-binding</keyword>
<dbReference type="GO" id="GO:0020037">
    <property type="term" value="F:heme binding"/>
    <property type="evidence" value="ECO:0007669"/>
    <property type="project" value="InterPro"/>
</dbReference>
<evidence type="ECO:0000256" key="7">
    <source>
        <dbReference type="ARBA" id="ARBA00023033"/>
    </source>
</evidence>
<evidence type="ECO:0000313" key="10">
    <source>
        <dbReference type="EMBL" id="KAK1852596.1"/>
    </source>
</evidence>
<gene>
    <name evidence="10" type="ORF">CCHR01_04750</name>
</gene>
<keyword evidence="3 8" id="KW-0349">Heme</keyword>
<keyword evidence="11" id="KW-1185">Reference proteome</keyword>
<reference evidence="10" key="1">
    <citation type="submission" date="2023-01" db="EMBL/GenBank/DDBJ databases">
        <title>Colletotrichum chrysophilum M932 genome sequence.</title>
        <authorList>
            <person name="Baroncelli R."/>
        </authorList>
    </citation>
    <scope>NUCLEOTIDE SEQUENCE</scope>
    <source>
        <strain evidence="10">M932</strain>
    </source>
</reference>
<evidence type="ECO:0000256" key="8">
    <source>
        <dbReference type="PIRSR" id="PIRSR602401-1"/>
    </source>
</evidence>
<evidence type="ECO:0000256" key="4">
    <source>
        <dbReference type="ARBA" id="ARBA00022723"/>
    </source>
</evidence>
<comment type="caution">
    <text evidence="10">The sequence shown here is derived from an EMBL/GenBank/DDBJ whole genome shotgun (WGS) entry which is preliminary data.</text>
</comment>
<dbReference type="InterPro" id="IPR002401">
    <property type="entry name" value="Cyt_P450_E_grp-I"/>
</dbReference>
<dbReference type="EMBL" id="JAQOWY010000071">
    <property type="protein sequence ID" value="KAK1852596.1"/>
    <property type="molecule type" value="Genomic_DNA"/>
</dbReference>
<dbReference type="InterPro" id="IPR050121">
    <property type="entry name" value="Cytochrome_P450_monoxygenase"/>
</dbReference>
<evidence type="ECO:0000256" key="3">
    <source>
        <dbReference type="ARBA" id="ARBA00022617"/>
    </source>
</evidence>
<evidence type="ECO:0000313" key="11">
    <source>
        <dbReference type="Proteomes" id="UP001243330"/>
    </source>
</evidence>
<dbReference type="Proteomes" id="UP001243330">
    <property type="component" value="Unassembled WGS sequence"/>
</dbReference>
<dbReference type="Pfam" id="PF00067">
    <property type="entry name" value="p450"/>
    <property type="match status" value="1"/>
</dbReference>
<proteinExistence type="inferred from homology"/>
<dbReference type="SUPFAM" id="SSF48264">
    <property type="entry name" value="Cytochrome P450"/>
    <property type="match status" value="1"/>
</dbReference>
<keyword evidence="6 8" id="KW-0408">Iron</keyword>
<sequence>MLIPLAIVLSAAVIYATIRGIYLLWFHSLSKYPGPRIAAVSNLWYIYAWLSGRYPWIIEQQFQIYGDVVRIAPNDLVFRTPQAYKDIYGSTIRRREIFVKTDMQDLSEFTGFPDLGVAAERNPETHAQVARALQPSFSSRVLQGCHGVIHQVVDEFVTQLERRGEVNLTEWVDYFAHDISGELVYNREAKIMKSGDPTPDVIASRKMSYLGAVIVALKRFPLLKFPLFVCLIPWALASGISTFGKTVQGYARARIAKGGKVRHLDLLEPIIPPEGSIVSQESKKRSDDWIVAQANSLMAGALGPVTNAIISSILLLCDSPETMKRLQEEVRTTFESYDDITVEACQSACPYLNAVIEEDLRLVTPAPFGLPRYSPGAEVDGHFVPSGVTVQTCNFAAARSPDYYFLPREFHPERFLQDTHQWYDRRFSNDTKHAVMPFSIGPRRCTGATIAYTELRLILAKLAWALDVEMSASRKKVIWEEDVKVYATYRFPNVWIRCEKAKLIPVVL</sequence>
<evidence type="ECO:0000256" key="1">
    <source>
        <dbReference type="ARBA" id="ARBA00001971"/>
    </source>
</evidence>
<keyword evidence="7" id="KW-0503">Monooxygenase</keyword>
<dbReference type="GO" id="GO:0005506">
    <property type="term" value="F:iron ion binding"/>
    <property type="evidence" value="ECO:0007669"/>
    <property type="project" value="InterPro"/>
</dbReference>
<dbReference type="PANTHER" id="PTHR24305:SF29">
    <property type="entry name" value="BENZOATE-PARA-HYDROXYLASE"/>
    <property type="match status" value="1"/>
</dbReference>
<keyword evidence="9" id="KW-0472">Membrane</keyword>
<keyword evidence="5" id="KW-0560">Oxidoreductase</keyword>
<accession>A0AAD9AQI9</accession>
<dbReference type="GO" id="GO:0004497">
    <property type="term" value="F:monooxygenase activity"/>
    <property type="evidence" value="ECO:0007669"/>
    <property type="project" value="UniProtKB-KW"/>
</dbReference>
<dbReference type="InterPro" id="IPR001128">
    <property type="entry name" value="Cyt_P450"/>
</dbReference>
<name>A0AAD9AQI9_9PEZI</name>
<evidence type="ECO:0000256" key="5">
    <source>
        <dbReference type="ARBA" id="ARBA00023002"/>
    </source>
</evidence>
<evidence type="ECO:0000256" key="6">
    <source>
        <dbReference type="ARBA" id="ARBA00023004"/>
    </source>
</evidence>
<feature type="transmembrane region" description="Helical" evidence="9">
    <location>
        <begin position="6"/>
        <end position="26"/>
    </location>
</feature>
<dbReference type="PRINTS" id="PR00385">
    <property type="entry name" value="P450"/>
</dbReference>
<dbReference type="GO" id="GO:0016705">
    <property type="term" value="F:oxidoreductase activity, acting on paired donors, with incorporation or reduction of molecular oxygen"/>
    <property type="evidence" value="ECO:0007669"/>
    <property type="project" value="InterPro"/>
</dbReference>
<feature type="binding site" description="axial binding residue" evidence="8">
    <location>
        <position position="445"/>
    </location>
    <ligand>
        <name>heme</name>
        <dbReference type="ChEBI" id="CHEBI:30413"/>
    </ligand>
    <ligandPart>
        <name>Fe</name>
        <dbReference type="ChEBI" id="CHEBI:18248"/>
    </ligandPart>
</feature>
<protein>
    <submittedName>
        <fullName evidence="10">Isotrichodermin C-15 hydroxylase 2</fullName>
    </submittedName>
</protein>
<keyword evidence="9" id="KW-0812">Transmembrane</keyword>
<comment type="cofactor">
    <cofactor evidence="1 8">
        <name>heme</name>
        <dbReference type="ChEBI" id="CHEBI:30413"/>
    </cofactor>
</comment>
<evidence type="ECO:0000256" key="2">
    <source>
        <dbReference type="ARBA" id="ARBA00010617"/>
    </source>
</evidence>
<dbReference type="PRINTS" id="PR00463">
    <property type="entry name" value="EP450I"/>
</dbReference>